<evidence type="ECO:0000313" key="2">
    <source>
        <dbReference type="EMBL" id="KAF4435391.1"/>
    </source>
</evidence>
<feature type="region of interest" description="Disordered" evidence="1">
    <location>
        <begin position="217"/>
        <end position="282"/>
    </location>
</feature>
<dbReference type="Proteomes" id="UP000605986">
    <property type="component" value="Unassembled WGS sequence"/>
</dbReference>
<organism evidence="2 3">
    <name type="scientific">Fusarium austroafricanum</name>
    <dbReference type="NCBI Taxonomy" id="2364996"/>
    <lineage>
        <taxon>Eukaryota</taxon>
        <taxon>Fungi</taxon>
        <taxon>Dikarya</taxon>
        <taxon>Ascomycota</taxon>
        <taxon>Pezizomycotina</taxon>
        <taxon>Sordariomycetes</taxon>
        <taxon>Hypocreomycetidae</taxon>
        <taxon>Hypocreales</taxon>
        <taxon>Nectriaceae</taxon>
        <taxon>Fusarium</taxon>
        <taxon>Fusarium concolor species complex</taxon>
    </lineage>
</organism>
<feature type="compositionally biased region" description="Polar residues" evidence="1">
    <location>
        <begin position="220"/>
        <end position="234"/>
    </location>
</feature>
<name>A0A8H4NKP0_9HYPO</name>
<feature type="compositionally biased region" description="Basic and acidic residues" evidence="1">
    <location>
        <begin position="235"/>
        <end position="248"/>
    </location>
</feature>
<keyword evidence="3" id="KW-1185">Reference proteome</keyword>
<accession>A0A8H4NKP0</accession>
<dbReference type="OrthoDB" id="5156538at2759"/>
<dbReference type="EMBL" id="JAADJG010000853">
    <property type="protein sequence ID" value="KAF4435391.1"/>
    <property type="molecule type" value="Genomic_DNA"/>
</dbReference>
<proteinExistence type="predicted"/>
<feature type="compositionally biased region" description="Polar residues" evidence="1">
    <location>
        <begin position="261"/>
        <end position="272"/>
    </location>
</feature>
<evidence type="ECO:0000313" key="3">
    <source>
        <dbReference type="Proteomes" id="UP000605986"/>
    </source>
</evidence>
<dbReference type="AlphaFoldDB" id="A0A8H4NKP0"/>
<sequence length="396" mass="42775">MAVPAPRKHLGAQMPKCPGAQVLYGLGALVPKASMHGLSEIISLLAKGKELVTRALGPDLSVEITALLARAQDLLLHRGSLTKPFAPLDDVDRQSQPAASGGHQGTALLGWENEAIPATVEAEPNGQGNATRGTTRIQCPHKDCDDEEQTFSRPQDLDRHYALHYEHGVQCKFCDSHITAKEAMTHTCVNAAPSQITLIKRQRRTWRRRLREDVKKAQLLKNSVEQPSHVARSSSRGEKSAGRSDYPRDTMITAPADLISSAANPEGSTPNATLPPPQETSSLTSIITPKQTALPIGTDDLSIDHFLTQAPIYSLNPFPQLEPDQAAEPPLTHASICAEGLFAANWQGQARLGLTEQIDAPIDAPIYSLASLAHSPSMHAELNAQMLWDAMQPGPM</sequence>
<protein>
    <submittedName>
        <fullName evidence="2">Uncharacterized protein</fullName>
    </submittedName>
</protein>
<gene>
    <name evidence="2" type="ORF">F53441_13514</name>
</gene>
<evidence type="ECO:0000256" key="1">
    <source>
        <dbReference type="SAM" id="MobiDB-lite"/>
    </source>
</evidence>
<reference evidence="2" key="1">
    <citation type="submission" date="2020-01" db="EMBL/GenBank/DDBJ databases">
        <title>Identification and distribution of gene clusters putatively required for synthesis of sphingolipid metabolism inhibitors in phylogenetically diverse species of the filamentous fungus Fusarium.</title>
        <authorList>
            <person name="Kim H.-S."/>
            <person name="Busman M."/>
            <person name="Brown D.W."/>
            <person name="Divon H."/>
            <person name="Uhlig S."/>
            <person name="Proctor R.H."/>
        </authorList>
    </citation>
    <scope>NUCLEOTIDE SEQUENCE</scope>
    <source>
        <strain evidence="2">NRRL 53441</strain>
    </source>
</reference>
<comment type="caution">
    <text evidence="2">The sequence shown here is derived from an EMBL/GenBank/DDBJ whole genome shotgun (WGS) entry which is preliminary data.</text>
</comment>